<evidence type="ECO:0000256" key="4">
    <source>
        <dbReference type="SAM" id="MobiDB-lite"/>
    </source>
</evidence>
<dbReference type="PANTHER" id="PTHR23317:SF76">
    <property type="entry name" value="LD20667P"/>
    <property type="match status" value="1"/>
</dbReference>
<dbReference type="Pfam" id="PF20422">
    <property type="entry name" value="DHR-2_Lobe_B"/>
    <property type="match status" value="1"/>
</dbReference>
<dbReference type="GO" id="GO:0005085">
    <property type="term" value="F:guanyl-nucleotide exchange factor activity"/>
    <property type="evidence" value="ECO:0007669"/>
    <property type="project" value="UniProtKB-KW"/>
</dbReference>
<sequence>MMNSRRAFATKLSKESNETIRQKIVKSLPKYLANSRPNSSLGCFCEVPLNEVIEPIDWEEFIVSNQSLIISDPLKKFLSFPSDDIEVNVCQRLIPTIKPIIPDFDDVSAQENPHINQCLQCYTSNWIVVHKKYEHFVQFSERSIERLSQTKTSARHEYEVDIEVNNSSENGFCDTSQDRTPIQCSQSTSCRTSRPQSNINDLPLYLRPPLASDEDTSEGSATPPSNRHSILSECTPTSSTLTSRDTTPRGSVYDCANSRSSRSSWHFIDSPRNSKNLERTNSLHSNCGPRGSRTSSIFHLRNSQSDPLIPNLLDDIGIDEIDRINELRRHEGRHDSVFTLYPLQEEDELIELRQPIPPPSEPNRHRIVVKCLSMKLELEIEPIFACIALYDAKERKKLSENFYFDVNSEGLKRLLSSHIQYQDVSTLSRSCIFNITNPSSDMFLVIKLEKVLQGDVNECAEPYMKDEKNREKLKTNAALCCERLGKYRMPFAWTAVYLLDVFNGIGTNETTNGQNGGATNGSENGENKGSCNSLDSIKKRCNDSGSLSRKGSLERIKSDKRSSLSGDELSDAINNFHAVTLTINSFFKQDNDRLTDEDLYKYLLDLKRPTSTLKRLKCIPGVLKIDISPFPESFPKYCLTPELVRIHPYPDDKGRPIKEVLEFSSKEVFSPHYVYRNILYIYPKNVNLTNRQGSARNIAVKMQVMSNEDDYSSLPIIFGKSSCPEFSSEAFTSVNYHNKCPNFNDEIKVKLPSKLTEQTHILFTFYHIHTKPKQLDQTTNEILGYTWVPLFREGRLQTGPYCLPVMMDKPPPSYSFLTPSIQIPNTRWVDNHKGLFSVVVEAVSSVYSQDINLDNFLHLSTAIDEQNIPQRLLPNIENEFKTSILSISSAQIEPLVQFVPIVLNRLIRLLVRPPVINGNQILNISQSVFESIASIVSKINKTLYSEYTDIRTGILSTFIHYQVIFPPPQAIPHSLMSQTSMDSDIDHSFFHTNPSYHARSNSNPDVPIGTTNETPFPVMNKGLDRASSVRSPQSNSQYLSDKSIAYNKKGMVTNLQKLFHEELVLQWLVSSGTSRDVALSNAGFFFDIIIKSICEHLAVCGALQSPRRERFPKQFTDDIISLVNLIISDIINRLNRELKDLKLIHSLNNSIAFFIRDLLSLLDRHYVFNLIRIYYKHMSNNIQFTSETSTNYSFLLRLDFMRILSGHEHFICLNLPFATPIFPTTPSSASQPKSWDQSSLFSPLDRTLTTLLDRITTFSELTDDYRRQHFLTGIIFCSLSLALEVNSASVHSKAVNLVRALMTSHDWDPRYSEPDVKSRIASLYLPLIAIVLDALPQLYDWKSEDVFKTDSRSPSVCNTLKRNSDEKRRPIVLNSNSDLDDLTTSPLNSPLNQSVAMAIAGSGVFTRPEEESYEPRRWPLREDTTKHLLICFLWVIKNANQTVLYRYLNEMPFHRIYQFLEVLKICVSCFEYKGLKVIKKASLISFKKPFDLKSKLEDAILGLGSARRELILRRRDRNPPQSSQSFSQSDSLRWRKDSTLTRYNSSANQMERTKQDYETEAALSGNLCAELNLVVLDAIEKVTIILAQHSDCDNEQNLLQSKELLGNVLQIVLYSLSLNQSTFVLQNIFPTQRSLTLKFPQIIFEDGFDVEFCADLCLQLLRHCSSSIGHVRAQAAASLYTLMRQNYSSKVQNFAKIKMQVTMSLSHLVGTSKSFNEPSLRRSLKTMLVYAVIDADMQESNFPEQVQELVFNLHMILSDTIKMKEYKEDPEMLLDLMYRIAKGYQNSPDLRLTWLQNMAQKHTDRGNHAEAAHCFIHSCALVCEYLHLFENKPYIPVSCIAFQKISSNILEESLVSNEVPVDNKDGLFTGKSFSESGLVALIEQAALCFNNGGMYEAVNEIYKLLIPIAEAHHDYKKLAAIHGKLQEAFVKIEQQTGKRVFGTYFRVGFYGPKFGDLDREEFVYKEPFLTKLPEISHRLENFYSEQFGTEFVEVVKDGNPVDVNKLNPEKAYIQITYVEPYFDSWELDSRQTIFEKNYNIKRFIYSTPFTMDGRAHGDLHEQYKRKTILTTINSFPYVKTRVLVHDRQQIVLTPIEVAIEDIQKKTIELASATYQEPIDSKILQMVLQGCVGTTVNQGPFEVAAVFLSESSNRTPQQRPPSPLQNKLKNCFKDFCRKCGDALRKNRVLIGSDQKEYQKELERNYYKFTEKLAPLISTNGQQALRALRETYWNSSANIALRTKPNTLL</sequence>
<dbReference type="InterPro" id="IPR046770">
    <property type="entry name" value="DOCKER_Lobe_B"/>
</dbReference>
<feature type="compositionally biased region" description="Basic and acidic residues" evidence="4">
    <location>
        <begin position="551"/>
        <end position="562"/>
    </location>
</feature>
<dbReference type="PANTHER" id="PTHR23317">
    <property type="entry name" value="DEDICATOR OF CYTOKINESIS DOCK"/>
    <property type="match status" value="1"/>
</dbReference>
<proteinExistence type="inferred from homology"/>
<dbReference type="InterPro" id="IPR027357">
    <property type="entry name" value="DOCKER_dom"/>
</dbReference>
<dbReference type="InterPro" id="IPR043161">
    <property type="entry name" value="DOCK_C_lobe_A"/>
</dbReference>
<dbReference type="OrthoDB" id="47328at2759"/>
<dbReference type="InterPro" id="IPR035892">
    <property type="entry name" value="C2_domain_sf"/>
</dbReference>
<keyword evidence="8" id="KW-1185">Reference proteome</keyword>
<protein>
    <recommendedName>
        <fullName evidence="9">Dedicator of cytokinesis protein 7</fullName>
    </recommendedName>
</protein>
<feature type="region of interest" description="Disordered" evidence="4">
    <location>
        <begin position="542"/>
        <end position="566"/>
    </location>
</feature>
<dbReference type="InterPro" id="IPR043162">
    <property type="entry name" value="DOCK_C_lobe_C"/>
</dbReference>
<evidence type="ECO:0000259" key="6">
    <source>
        <dbReference type="PROSITE" id="PS51651"/>
    </source>
</evidence>
<dbReference type="EMBL" id="OC855506">
    <property type="protein sequence ID" value="CAD7622111.1"/>
    <property type="molecule type" value="Genomic_DNA"/>
</dbReference>
<feature type="compositionally biased region" description="Polar residues" evidence="4">
    <location>
        <begin position="218"/>
        <end position="249"/>
    </location>
</feature>
<dbReference type="InterPro" id="IPR027007">
    <property type="entry name" value="C2_DOCK-type_domain"/>
</dbReference>
<dbReference type="Pfam" id="PF20421">
    <property type="entry name" value="DHR-2_Lobe_C"/>
    <property type="match status" value="1"/>
</dbReference>
<evidence type="ECO:0000313" key="8">
    <source>
        <dbReference type="Proteomes" id="UP000759131"/>
    </source>
</evidence>
<feature type="domain" description="C2 DOCK-type" evidence="5">
    <location>
        <begin position="676"/>
        <end position="843"/>
    </location>
</feature>
<dbReference type="Gene3D" id="1.25.40.410">
    <property type="match status" value="1"/>
</dbReference>
<evidence type="ECO:0000256" key="3">
    <source>
        <dbReference type="PROSITE-ProRule" id="PRU00983"/>
    </source>
</evidence>
<dbReference type="InterPro" id="IPR021816">
    <property type="entry name" value="DOCK_C/D_N"/>
</dbReference>
<keyword evidence="2" id="KW-0344">Guanine-nucleotide releasing factor</keyword>
<feature type="compositionally biased region" description="Polar residues" evidence="4">
    <location>
        <begin position="169"/>
        <end position="200"/>
    </location>
</feature>
<reference evidence="7" key="1">
    <citation type="submission" date="2020-11" db="EMBL/GenBank/DDBJ databases">
        <authorList>
            <person name="Tran Van P."/>
        </authorList>
    </citation>
    <scope>NUCLEOTIDE SEQUENCE</scope>
</reference>
<accession>A0A7R9KH56</accession>
<feature type="domain" description="DOCKER" evidence="6">
    <location>
        <begin position="1782"/>
        <end position="2220"/>
    </location>
</feature>
<keyword evidence="1" id="KW-0597">Phosphoprotein</keyword>
<dbReference type="InterPro" id="IPR026791">
    <property type="entry name" value="DOCK"/>
</dbReference>
<evidence type="ECO:0008006" key="9">
    <source>
        <dbReference type="Google" id="ProtNLM"/>
    </source>
</evidence>
<comment type="similarity">
    <text evidence="3">Belongs to the DOCK family.</text>
</comment>
<dbReference type="FunFam" id="1.20.58.740:FF:000002">
    <property type="entry name" value="Dedicator of cytokinesis protein 7"/>
    <property type="match status" value="1"/>
</dbReference>
<dbReference type="Proteomes" id="UP000759131">
    <property type="component" value="Unassembled WGS sequence"/>
</dbReference>
<name>A0A7R9KH56_9ACAR</name>
<dbReference type="PROSITE" id="PS51650">
    <property type="entry name" value="C2_DOCK"/>
    <property type="match status" value="1"/>
</dbReference>
<organism evidence="7">
    <name type="scientific">Medioppia subpectinata</name>
    <dbReference type="NCBI Taxonomy" id="1979941"/>
    <lineage>
        <taxon>Eukaryota</taxon>
        <taxon>Metazoa</taxon>
        <taxon>Ecdysozoa</taxon>
        <taxon>Arthropoda</taxon>
        <taxon>Chelicerata</taxon>
        <taxon>Arachnida</taxon>
        <taxon>Acari</taxon>
        <taxon>Acariformes</taxon>
        <taxon>Sarcoptiformes</taxon>
        <taxon>Oribatida</taxon>
        <taxon>Brachypylina</taxon>
        <taxon>Oppioidea</taxon>
        <taxon>Oppiidae</taxon>
        <taxon>Medioppia</taxon>
    </lineage>
</organism>
<feature type="compositionally biased region" description="Polar residues" evidence="4">
    <location>
        <begin position="271"/>
        <end position="285"/>
    </location>
</feature>
<feature type="region of interest" description="Disordered" evidence="4">
    <location>
        <begin position="169"/>
        <end position="292"/>
    </location>
</feature>
<evidence type="ECO:0000313" key="7">
    <source>
        <dbReference type="EMBL" id="CAD7622111.1"/>
    </source>
</evidence>
<dbReference type="Pfam" id="PF11878">
    <property type="entry name" value="DOCK_C-D_N"/>
    <property type="match status" value="1"/>
</dbReference>
<dbReference type="InterPro" id="IPR016024">
    <property type="entry name" value="ARM-type_fold"/>
</dbReference>
<dbReference type="EMBL" id="CAJPIZ010000931">
    <property type="protein sequence ID" value="CAG2102541.1"/>
    <property type="molecule type" value="Genomic_DNA"/>
</dbReference>
<dbReference type="InterPro" id="IPR046773">
    <property type="entry name" value="DOCKER_Lobe_C"/>
</dbReference>
<dbReference type="SUPFAM" id="SSF48371">
    <property type="entry name" value="ARM repeat"/>
    <property type="match status" value="1"/>
</dbReference>
<evidence type="ECO:0000259" key="5">
    <source>
        <dbReference type="PROSITE" id="PS51650"/>
    </source>
</evidence>
<dbReference type="PROSITE" id="PS51651">
    <property type="entry name" value="DOCKER"/>
    <property type="match status" value="1"/>
</dbReference>
<dbReference type="Pfam" id="PF06920">
    <property type="entry name" value="DHR-2_Lobe_A"/>
    <property type="match status" value="1"/>
</dbReference>
<dbReference type="Pfam" id="PF14429">
    <property type="entry name" value="DOCK-C2"/>
    <property type="match status" value="1"/>
</dbReference>
<dbReference type="GO" id="GO:0007264">
    <property type="term" value="P:small GTPase-mediated signal transduction"/>
    <property type="evidence" value="ECO:0007669"/>
    <property type="project" value="InterPro"/>
</dbReference>
<dbReference type="FunFam" id="1.25.40.410:FF:000002">
    <property type="entry name" value="Dedicator of cytokinesis protein 7"/>
    <property type="match status" value="1"/>
</dbReference>
<dbReference type="Gene3D" id="1.20.58.740">
    <property type="match status" value="1"/>
</dbReference>
<dbReference type="Gene3D" id="2.60.40.150">
    <property type="entry name" value="C2 domain"/>
    <property type="match status" value="1"/>
</dbReference>
<evidence type="ECO:0000256" key="1">
    <source>
        <dbReference type="ARBA" id="ARBA00022553"/>
    </source>
</evidence>
<feature type="region of interest" description="Disordered" evidence="4">
    <location>
        <begin position="510"/>
        <end position="530"/>
    </location>
</feature>
<gene>
    <name evidence="7" type="ORF">OSB1V03_LOCUS2579</name>
</gene>
<evidence type="ECO:0000256" key="2">
    <source>
        <dbReference type="ARBA" id="ARBA00022658"/>
    </source>
</evidence>
<dbReference type="InterPro" id="IPR046769">
    <property type="entry name" value="DOCKER_Lobe_A"/>
</dbReference>